<evidence type="ECO:0000313" key="1">
    <source>
        <dbReference type="EMBL" id="RLM25299.1"/>
    </source>
</evidence>
<sequence length="142" mass="15834">MTSTELFASLEDWLNGQSSRLRLEIDGGGVALMRQAQGIACCAAIPLPTAPDESVLERALLLADVARWQYGEEAAALSLSEQDKQLWLWMRPEPDDVMQLCQCLERLVNQRDVWQIMLLPALRAATPGPRNLNSLAFLQGER</sequence>
<proteinExistence type="predicted"/>
<organism evidence="1 2">
    <name type="scientific">Brenneria alni</name>
    <dbReference type="NCBI Taxonomy" id="71656"/>
    <lineage>
        <taxon>Bacteria</taxon>
        <taxon>Pseudomonadati</taxon>
        <taxon>Pseudomonadota</taxon>
        <taxon>Gammaproteobacteria</taxon>
        <taxon>Enterobacterales</taxon>
        <taxon>Pectobacteriaceae</taxon>
        <taxon>Brenneria</taxon>
    </lineage>
</organism>
<gene>
    <name evidence="1" type="ORF">BIY29_07235</name>
</gene>
<dbReference type="EMBL" id="MJLZ01000012">
    <property type="protein sequence ID" value="RLM25299.1"/>
    <property type="molecule type" value="Genomic_DNA"/>
</dbReference>
<dbReference type="SUPFAM" id="SSF69635">
    <property type="entry name" value="Type III secretory system chaperone-like"/>
    <property type="match status" value="1"/>
</dbReference>
<keyword evidence="2" id="KW-1185">Reference proteome</keyword>
<name>A0A421DQ88_9GAMM</name>
<dbReference type="RefSeq" id="WP_121574514.1">
    <property type="nucleotide sequence ID" value="NZ_MJLZ01000012.1"/>
</dbReference>
<reference evidence="1 2" key="1">
    <citation type="submission" date="2016-09" db="EMBL/GenBank/DDBJ databases">
        <authorList>
            <person name="Doonan J."/>
            <person name="Pachebat J.A."/>
            <person name="Golyshin P.N."/>
            <person name="Denman S."/>
            <person name="Mcdonald J.E."/>
        </authorList>
    </citation>
    <scope>NUCLEOTIDE SEQUENCE [LARGE SCALE GENOMIC DNA]</scope>
    <source>
        <strain evidence="1 2">NCPPB 3934</strain>
    </source>
</reference>
<dbReference type="NCBIfam" id="NF041550">
    <property type="entry name" value="CesT_sub"/>
    <property type="match status" value="1"/>
</dbReference>
<dbReference type="GO" id="GO:0030254">
    <property type="term" value="P:protein secretion by the type III secretion system"/>
    <property type="evidence" value="ECO:0007669"/>
    <property type="project" value="InterPro"/>
</dbReference>
<dbReference type="Proteomes" id="UP000285648">
    <property type="component" value="Unassembled WGS sequence"/>
</dbReference>
<dbReference type="AlphaFoldDB" id="A0A421DQ88"/>
<dbReference type="InterPro" id="IPR010261">
    <property type="entry name" value="Tir_chaperone"/>
</dbReference>
<evidence type="ECO:0000313" key="2">
    <source>
        <dbReference type="Proteomes" id="UP000285648"/>
    </source>
</evidence>
<comment type="caution">
    <text evidence="1">The sequence shown here is derived from an EMBL/GenBank/DDBJ whole genome shotgun (WGS) entry which is preliminary data.</text>
</comment>
<accession>A0A421DQ88</accession>
<protein>
    <submittedName>
        <fullName evidence="1">Type III secretion protein</fullName>
    </submittedName>
</protein>
<dbReference type="Pfam" id="PF05932">
    <property type="entry name" value="CesT"/>
    <property type="match status" value="1"/>
</dbReference>
<dbReference type="OrthoDB" id="7006103at2"/>